<dbReference type="InterPro" id="IPR013087">
    <property type="entry name" value="Znf_C2H2_type"/>
</dbReference>
<reference evidence="4" key="1">
    <citation type="submission" date="2022-03" db="EMBL/GenBank/DDBJ databases">
        <title>Draft genome sequence of Aduncisulcus paluster, a free-living microaerophilic Fornicata.</title>
        <authorList>
            <person name="Yuyama I."/>
            <person name="Kume K."/>
            <person name="Tamura T."/>
            <person name="Inagaki Y."/>
            <person name="Hashimoto T."/>
        </authorList>
    </citation>
    <scope>NUCLEOTIDE SEQUENCE</scope>
    <source>
        <strain evidence="4">NY0171</strain>
    </source>
</reference>
<evidence type="ECO:0000313" key="5">
    <source>
        <dbReference type="Proteomes" id="UP001057375"/>
    </source>
</evidence>
<evidence type="ECO:0000256" key="2">
    <source>
        <dbReference type="SAM" id="MobiDB-lite"/>
    </source>
</evidence>
<feature type="domain" description="C2H2-type" evidence="3">
    <location>
        <begin position="310"/>
        <end position="334"/>
    </location>
</feature>
<accession>A0ABQ5K1B1</accession>
<evidence type="ECO:0000313" key="4">
    <source>
        <dbReference type="EMBL" id="GKT25230.1"/>
    </source>
</evidence>
<keyword evidence="1" id="KW-0863">Zinc-finger</keyword>
<dbReference type="Proteomes" id="UP001057375">
    <property type="component" value="Unassembled WGS sequence"/>
</dbReference>
<dbReference type="EMBL" id="BQXS01012575">
    <property type="protein sequence ID" value="GKT25230.1"/>
    <property type="molecule type" value="Genomic_DNA"/>
</dbReference>
<keyword evidence="5" id="KW-1185">Reference proteome</keyword>
<gene>
    <name evidence="4" type="ORF">ADUPG1_012970</name>
</gene>
<protein>
    <recommendedName>
        <fullName evidence="3">C2H2-type domain-containing protein</fullName>
    </recommendedName>
</protein>
<dbReference type="PROSITE" id="PS50157">
    <property type="entry name" value="ZINC_FINGER_C2H2_2"/>
    <property type="match status" value="1"/>
</dbReference>
<evidence type="ECO:0000259" key="3">
    <source>
        <dbReference type="PROSITE" id="PS50157"/>
    </source>
</evidence>
<feature type="region of interest" description="Disordered" evidence="2">
    <location>
        <begin position="731"/>
        <end position="760"/>
    </location>
</feature>
<name>A0ABQ5K1B1_9EUKA</name>
<comment type="caution">
    <text evidence="4">The sequence shown here is derived from an EMBL/GenBank/DDBJ whole genome shotgun (WGS) entry which is preliminary data.</text>
</comment>
<dbReference type="PROSITE" id="PS00028">
    <property type="entry name" value="ZINC_FINGER_C2H2_1"/>
    <property type="match status" value="1"/>
</dbReference>
<keyword evidence="1" id="KW-0479">Metal-binding</keyword>
<keyword evidence="1" id="KW-0862">Zinc</keyword>
<organism evidence="4 5">
    <name type="scientific">Aduncisulcus paluster</name>
    <dbReference type="NCBI Taxonomy" id="2918883"/>
    <lineage>
        <taxon>Eukaryota</taxon>
        <taxon>Metamonada</taxon>
        <taxon>Carpediemonas-like organisms</taxon>
        <taxon>Aduncisulcus</taxon>
    </lineage>
</organism>
<proteinExistence type="predicted"/>
<sequence length="802" mass="92346">MGQLLETKRQQLQKILNSVDRKDDVTYQRFMGKALKDSYSESPFTCDELCKIIEEAYEMMLKERTPIFIKKGNRFFSLLSTLPTFLRDSTLRRLNQLEKKNIAEFIQLCEAKGLFKKIFNGYVTEFRSFLEILFRSPQTSDSKQFKIGKQLLPINYDCFALFNSFKTILSPDRFNDISREMIRLGFILEEILKAPPHMYPSKSKIEEWDRNFKSELEKKAEQTIHEQTKLSGSVSQAIGAVSQLSDARIPTSVGSGQPSMSHWDKAPFLLSDYPSARNNIELQRMIDGVDYHCEEIMKYALSSLKRLEQHQCKICGRVYPSEEMLERHNRITIHPTRVLYEMEGEDFDETTLMDDDGSFDKRRRGEFSLWEKRRREKMREEIRMRVEERKKMYEEARRTSDDVLGLDQKLLEPEQHPSLMFRLMSMSEYEFKQSTCVDTVSRHAVDMMLKRTKEMGYKMGHGALSLPQGSHTIGSDIAHGKRDGADVSGTKQSPLICLVSDGEHSCIHCGRVLQTQWVTEGQLIASGRSRLSHEERIGSLYEEMHSFEHRKEIALRDEWEKEKLRLEALVGHGVSHVPILDGDEKVGAEVNREQADTEKDIDTMRTRLGWIQKHLPKLIEMSRKRLRERERELSASNKRKKEIESALKGSMSSGWGVFDVVEASSLSLSTLQTTDEDQSTGSATDKKPTMLSLVSGYIHTDCQEELLEKEKEEKVAKWKAIEDQWNMMKGVSKGEDEKKEEEEEGVQGGPDVSVVSGKGRSIPTAKKVDRIEGIQDGKVRTGFIFLDDDTDDYQALEVPILK</sequence>
<evidence type="ECO:0000256" key="1">
    <source>
        <dbReference type="PROSITE-ProRule" id="PRU00042"/>
    </source>
</evidence>